<comment type="caution">
    <text evidence="1">The sequence shown here is derived from an EMBL/GenBank/DDBJ whole genome shotgun (WGS) entry which is preliminary data.</text>
</comment>
<organism evidence="1 2">
    <name type="scientific">Oculimacula yallundae</name>
    <dbReference type="NCBI Taxonomy" id="86028"/>
    <lineage>
        <taxon>Eukaryota</taxon>
        <taxon>Fungi</taxon>
        <taxon>Dikarya</taxon>
        <taxon>Ascomycota</taxon>
        <taxon>Pezizomycotina</taxon>
        <taxon>Leotiomycetes</taxon>
        <taxon>Helotiales</taxon>
        <taxon>Ploettnerulaceae</taxon>
        <taxon>Oculimacula</taxon>
    </lineage>
</organism>
<dbReference type="EMBL" id="JAZHXI010000007">
    <property type="protein sequence ID" value="KAL2070120.1"/>
    <property type="molecule type" value="Genomic_DNA"/>
</dbReference>
<evidence type="ECO:0000313" key="2">
    <source>
        <dbReference type="Proteomes" id="UP001595075"/>
    </source>
</evidence>
<evidence type="ECO:0000313" key="1">
    <source>
        <dbReference type="EMBL" id="KAL2070120.1"/>
    </source>
</evidence>
<reference evidence="1 2" key="1">
    <citation type="journal article" date="2024" name="Commun. Biol.">
        <title>Comparative genomic analysis of thermophilic fungi reveals convergent evolutionary adaptations and gene losses.</title>
        <authorList>
            <person name="Steindorff A.S."/>
            <person name="Aguilar-Pontes M.V."/>
            <person name="Robinson A.J."/>
            <person name="Andreopoulos B."/>
            <person name="LaButti K."/>
            <person name="Kuo A."/>
            <person name="Mondo S."/>
            <person name="Riley R."/>
            <person name="Otillar R."/>
            <person name="Haridas S."/>
            <person name="Lipzen A."/>
            <person name="Grimwood J."/>
            <person name="Schmutz J."/>
            <person name="Clum A."/>
            <person name="Reid I.D."/>
            <person name="Moisan M.C."/>
            <person name="Butler G."/>
            <person name="Nguyen T.T.M."/>
            <person name="Dewar K."/>
            <person name="Conant G."/>
            <person name="Drula E."/>
            <person name="Henrissat B."/>
            <person name="Hansel C."/>
            <person name="Singer S."/>
            <person name="Hutchinson M.I."/>
            <person name="de Vries R.P."/>
            <person name="Natvig D.O."/>
            <person name="Powell A.J."/>
            <person name="Tsang A."/>
            <person name="Grigoriev I.V."/>
        </authorList>
    </citation>
    <scope>NUCLEOTIDE SEQUENCE [LARGE SCALE GENOMIC DNA]</scope>
    <source>
        <strain evidence="1 2">CBS 494.80</strain>
    </source>
</reference>
<proteinExistence type="predicted"/>
<protein>
    <submittedName>
        <fullName evidence="1">Uncharacterized protein</fullName>
    </submittedName>
</protein>
<sequence length="69" mass="7939">MALAHYLPSTSQPQLNRIIHLRGLQHLVSPRRPHYTRLLFLAAHASVFHIHYPISGTQYDSAKLRRALT</sequence>
<dbReference type="Proteomes" id="UP001595075">
    <property type="component" value="Unassembled WGS sequence"/>
</dbReference>
<gene>
    <name evidence="1" type="ORF">VTL71DRAFT_14800</name>
</gene>
<keyword evidence="2" id="KW-1185">Reference proteome</keyword>
<name>A0ABR4CK27_9HELO</name>
<accession>A0ABR4CK27</accession>